<dbReference type="InterPro" id="IPR035069">
    <property type="entry name" value="TTHA1013/TTHA0281-like"/>
</dbReference>
<dbReference type="STRING" id="582672.SAMN05216360_12525"/>
<dbReference type="AlphaFoldDB" id="A0A1H0K7J3"/>
<dbReference type="Proteomes" id="UP000198704">
    <property type="component" value="Unassembled WGS sequence"/>
</dbReference>
<dbReference type="InterPro" id="IPR008651">
    <property type="entry name" value="Uncharacterised_HicB"/>
</dbReference>
<dbReference type="SUPFAM" id="SSF47598">
    <property type="entry name" value="Ribbon-helix-helix"/>
    <property type="match status" value="1"/>
</dbReference>
<proteinExistence type="predicted"/>
<protein>
    <submittedName>
        <fullName evidence="1">Predicted nuclease of the RNAse H fold, HicB family</fullName>
    </submittedName>
</protein>
<accession>A0A1H0K7J3</accession>
<dbReference type="GO" id="GO:0006355">
    <property type="term" value="P:regulation of DNA-templated transcription"/>
    <property type="evidence" value="ECO:0007669"/>
    <property type="project" value="InterPro"/>
</dbReference>
<reference evidence="2" key="1">
    <citation type="submission" date="2016-10" db="EMBL/GenBank/DDBJ databases">
        <authorList>
            <person name="Varghese N."/>
            <person name="Submissions S."/>
        </authorList>
    </citation>
    <scope>NUCLEOTIDE SEQUENCE [LARGE SCALE GENOMIC DNA]</scope>
    <source>
        <strain evidence="2">BL47</strain>
    </source>
</reference>
<evidence type="ECO:0000313" key="2">
    <source>
        <dbReference type="Proteomes" id="UP000198704"/>
    </source>
</evidence>
<sequence>MSNVLRHRGYAARVEFDAEDHIFFGSIAGIGDKVGFHADTVSDLEAAFREAVDDYVDTCAKVGKDPQRPFSGSLQFRVTPELHANVAIAAELSGKSLNQWGEEVLRRAAEPVAA</sequence>
<organism evidence="1 2">
    <name type="scientific">Methylobacterium phyllostachyos</name>
    <dbReference type="NCBI Taxonomy" id="582672"/>
    <lineage>
        <taxon>Bacteria</taxon>
        <taxon>Pseudomonadati</taxon>
        <taxon>Pseudomonadota</taxon>
        <taxon>Alphaproteobacteria</taxon>
        <taxon>Hyphomicrobiales</taxon>
        <taxon>Methylobacteriaceae</taxon>
        <taxon>Methylobacterium</taxon>
    </lineage>
</organism>
<dbReference type="InterPro" id="IPR010985">
    <property type="entry name" value="Ribbon_hlx_hlx"/>
</dbReference>
<dbReference type="Pfam" id="PF05534">
    <property type="entry name" value="HicB"/>
    <property type="match status" value="1"/>
</dbReference>
<name>A0A1H0K7J3_9HYPH</name>
<dbReference type="RefSeq" id="WP_091722206.1">
    <property type="nucleotide sequence ID" value="NZ_FNHS01000025.1"/>
</dbReference>
<dbReference type="SUPFAM" id="SSF143100">
    <property type="entry name" value="TTHA1013/TTHA0281-like"/>
    <property type="match status" value="1"/>
</dbReference>
<keyword evidence="2" id="KW-1185">Reference proteome</keyword>
<gene>
    <name evidence="1" type="ORF">SAMN05216360_12525</name>
</gene>
<evidence type="ECO:0000313" key="1">
    <source>
        <dbReference type="EMBL" id="SDO51720.1"/>
    </source>
</evidence>
<dbReference type="EMBL" id="FNHS01000025">
    <property type="protein sequence ID" value="SDO51720.1"/>
    <property type="molecule type" value="Genomic_DNA"/>
</dbReference>
<dbReference type="OrthoDB" id="5297106at2"/>